<dbReference type="EMBL" id="JBBPBF010000017">
    <property type="protein sequence ID" value="KAK7610592.1"/>
    <property type="molecule type" value="Genomic_DNA"/>
</dbReference>
<proteinExistence type="predicted"/>
<accession>A0ABR1N5Y0</accession>
<sequence length="200" mass="22026">MSKMESTTPCITETVQHKHQQLHTYIRTHPQFPLAGYVATGRPVQRRILQPGPVPSYRTSGSGAGLTFRPPDFPFPRQHDGVCPRKTDATRLTQPVSLFSQCELATQWAPWPLTDRLPLTTTPPAVVKNENKGNVERAERYHGQKRPAAVCLSTCQPSSLSPYPPACAVSYTPTTAAAYTLSSCHTHPDISANQSTTHPR</sequence>
<name>A0ABR1N5Y0_9PEZI</name>
<gene>
    <name evidence="1" type="ORF">JOL62DRAFT_575388</name>
</gene>
<reference evidence="1 2" key="1">
    <citation type="submission" date="2024-04" db="EMBL/GenBank/DDBJ databases">
        <title>Phyllosticta paracitricarpa is synonymous to the EU quarantine fungus P. citricarpa based on phylogenomic analyses.</title>
        <authorList>
            <consortium name="Lawrence Berkeley National Laboratory"/>
            <person name="Van ingen-buijs V.A."/>
            <person name="Van westerhoven A.C."/>
            <person name="Haridas S."/>
            <person name="Skiadas P."/>
            <person name="Martin F."/>
            <person name="Groenewald J.Z."/>
            <person name="Crous P.W."/>
            <person name="Seidl M.F."/>
        </authorList>
    </citation>
    <scope>NUCLEOTIDE SEQUENCE [LARGE SCALE GENOMIC DNA]</scope>
    <source>
        <strain evidence="1 2">CBS 141358</strain>
    </source>
</reference>
<protein>
    <submittedName>
        <fullName evidence="1">Uncharacterized protein</fullName>
    </submittedName>
</protein>
<dbReference type="Proteomes" id="UP001367316">
    <property type="component" value="Unassembled WGS sequence"/>
</dbReference>
<evidence type="ECO:0000313" key="1">
    <source>
        <dbReference type="EMBL" id="KAK7610592.1"/>
    </source>
</evidence>
<organism evidence="1 2">
    <name type="scientific">Phyllosticta paracitricarpa</name>
    <dbReference type="NCBI Taxonomy" id="2016321"/>
    <lineage>
        <taxon>Eukaryota</taxon>
        <taxon>Fungi</taxon>
        <taxon>Dikarya</taxon>
        <taxon>Ascomycota</taxon>
        <taxon>Pezizomycotina</taxon>
        <taxon>Dothideomycetes</taxon>
        <taxon>Dothideomycetes incertae sedis</taxon>
        <taxon>Botryosphaeriales</taxon>
        <taxon>Phyllostictaceae</taxon>
        <taxon>Phyllosticta</taxon>
    </lineage>
</organism>
<comment type="caution">
    <text evidence="1">The sequence shown here is derived from an EMBL/GenBank/DDBJ whole genome shotgun (WGS) entry which is preliminary data.</text>
</comment>
<keyword evidence="2" id="KW-1185">Reference proteome</keyword>
<evidence type="ECO:0000313" key="2">
    <source>
        <dbReference type="Proteomes" id="UP001367316"/>
    </source>
</evidence>